<dbReference type="GO" id="GO:0005524">
    <property type="term" value="F:ATP binding"/>
    <property type="evidence" value="ECO:0007669"/>
    <property type="project" value="UniProtKB-UniRule"/>
</dbReference>
<dbReference type="PANTHER" id="PTHR21075">
    <property type="entry name" value="ANAEROBIC RIBONUCLEOSIDE-TRIPHOSPHATE REDUCTASE"/>
    <property type="match status" value="1"/>
</dbReference>
<dbReference type="CDD" id="cd01675">
    <property type="entry name" value="RNR_III"/>
    <property type="match status" value="1"/>
</dbReference>
<evidence type="ECO:0000313" key="6">
    <source>
        <dbReference type="Proteomes" id="UP000255233"/>
    </source>
</evidence>
<dbReference type="GO" id="GO:0008998">
    <property type="term" value="F:ribonucleoside-triphosphate reductase (thioredoxin) activity"/>
    <property type="evidence" value="ECO:0007669"/>
    <property type="project" value="UniProtKB-EC"/>
</dbReference>
<keyword evidence="6" id="KW-1185">Reference proteome</keyword>
<dbReference type="Proteomes" id="UP000255233">
    <property type="component" value="Unassembled WGS sequence"/>
</dbReference>
<dbReference type="GO" id="GO:0004748">
    <property type="term" value="F:ribonucleoside-diphosphate reductase activity, thioredoxin disulfide as acceptor"/>
    <property type="evidence" value="ECO:0007669"/>
    <property type="project" value="TreeGrafter"/>
</dbReference>
<dbReference type="Pfam" id="PF13597">
    <property type="entry name" value="NRDD"/>
    <property type="match status" value="1"/>
</dbReference>
<dbReference type="NCBIfam" id="NF006126">
    <property type="entry name" value="PRK08270.1"/>
    <property type="match status" value="1"/>
</dbReference>
<dbReference type="Gene3D" id="3.20.70.20">
    <property type="match status" value="1"/>
</dbReference>
<dbReference type="Pfam" id="PF03477">
    <property type="entry name" value="ATP-cone"/>
    <property type="match status" value="1"/>
</dbReference>
<dbReference type="GO" id="GO:0031250">
    <property type="term" value="C:anaerobic ribonucleoside-triphosphate reductase complex"/>
    <property type="evidence" value="ECO:0007669"/>
    <property type="project" value="TreeGrafter"/>
</dbReference>
<dbReference type="EC" id="1.17.4.2" evidence="5"/>
<name>A0A379MNF5_9BACT</name>
<keyword evidence="1 3" id="KW-0547">Nucleotide-binding</keyword>
<dbReference type="EMBL" id="UGVL01000001">
    <property type="protein sequence ID" value="SUE33254.1"/>
    <property type="molecule type" value="Genomic_DNA"/>
</dbReference>
<evidence type="ECO:0000313" key="5">
    <source>
        <dbReference type="EMBL" id="SUE33254.1"/>
    </source>
</evidence>
<gene>
    <name evidence="5" type="primary">nrdD</name>
    <name evidence="5" type="ORF">NCTC11190_00458</name>
</gene>
<evidence type="ECO:0000256" key="2">
    <source>
        <dbReference type="ARBA" id="ARBA00022840"/>
    </source>
</evidence>
<keyword evidence="5" id="KW-0560">Oxidoreductase</keyword>
<dbReference type="RefSeq" id="WP_027290737.1">
    <property type="nucleotide sequence ID" value="NZ_UGVL01000001.1"/>
</dbReference>
<protein>
    <submittedName>
        <fullName evidence="5">Anaerobic ribonucleoside-triphosphate reductase</fullName>
        <ecNumber evidence="5">1.17.4.2</ecNumber>
    </submittedName>
</protein>
<evidence type="ECO:0000259" key="4">
    <source>
        <dbReference type="PROSITE" id="PS51161"/>
    </source>
</evidence>
<feature type="domain" description="ATP-cone" evidence="4">
    <location>
        <begin position="8"/>
        <end position="100"/>
    </location>
</feature>
<dbReference type="AlphaFoldDB" id="A0A379MNF5"/>
<dbReference type="PANTHER" id="PTHR21075:SF0">
    <property type="entry name" value="ANAEROBIC RIBONUCLEOSIDE-TRIPHOSPHATE REDUCTASE"/>
    <property type="match status" value="1"/>
</dbReference>
<reference evidence="5 6" key="1">
    <citation type="submission" date="2018-06" db="EMBL/GenBank/DDBJ databases">
        <authorList>
            <consortium name="Pathogen Informatics"/>
            <person name="Doyle S."/>
        </authorList>
    </citation>
    <scope>NUCLEOTIDE SEQUENCE [LARGE SCALE GENOMIC DNA]</scope>
    <source>
        <strain evidence="5 6">NCTC11190</strain>
    </source>
</reference>
<proteinExistence type="predicted"/>
<keyword evidence="2 3" id="KW-0067">ATP-binding</keyword>
<evidence type="ECO:0000256" key="1">
    <source>
        <dbReference type="ARBA" id="ARBA00022741"/>
    </source>
</evidence>
<dbReference type="InterPro" id="IPR012833">
    <property type="entry name" value="NrdD"/>
</dbReference>
<sequence>MNGSNTPDRIVKRDGTVAVFQPEKIEQAIFKAMRAVEAPDRKAAHALAEEVVRKIADEHRLGTPTVEQVQDTVEQTLFNHGYFALVKAYLLYRKQHEQLRSSKELLSNLDVIDDYLSMADWRIKESANSAYSLQGLNQHISTMITAQYWLSRLYPDSIAEAHKSGALHIHDLGFLSVYCVGWDLKDLLLTGFRGVEGKAQSSPAKHFRTALGQVVNFFYTMQGEAAGAQAFANFDTFLAPYIRYDNLDYEQVKQCLQEFLFNLNVPTRVGFQTPFTNITMDLVVPDFLKNEPVVWGGEVQTVTYADFQPEITLLNRAFAEVMCQGDASGSLFSFPIPTYNITPDFDWNNPDYEGIWEMTAKYGIPYFSNFVNSDMKPDDVRSMCCRLRLDKRELMKRGGGLFAANPLTGSVGVVTINLPRLGYESSSEENLFQRLRHLMELAKQSLEIKRKVIEQYTAKGLYPYSKFYLRHVHDRFGCYWKNHFSTIGINGMNECCLNFLGVPLSSADGLEFSKKVMNFMRDVLAEFQDETGNIYNLEATPAESTAYRFAKLDTAQYPDIIVANHEQFKSGAKPYYTNSTHLPVGYTDDLYEALEMQDELQTLYTGGTVFHVFTGENAMTAQAAKQMVRRVTDTFRLPYITLSPSFSICPSHGYMAGEHFTCPKCGAQSEVFSRIVGYMRPVSQWNDGKREEFADRKLFDRSVLSSASYRCASCE</sequence>
<dbReference type="SUPFAM" id="SSF51998">
    <property type="entry name" value="PFL-like glycyl radical enzymes"/>
    <property type="match status" value="1"/>
</dbReference>
<organism evidence="5 6">
    <name type="scientific">Rikenella microfusus</name>
    <dbReference type="NCBI Taxonomy" id="28139"/>
    <lineage>
        <taxon>Bacteria</taxon>
        <taxon>Pseudomonadati</taxon>
        <taxon>Bacteroidota</taxon>
        <taxon>Bacteroidia</taxon>
        <taxon>Bacteroidales</taxon>
        <taxon>Rikenellaceae</taxon>
        <taxon>Rikenella</taxon>
    </lineage>
</organism>
<dbReference type="STRING" id="880526.GCA_000427365_00987"/>
<accession>A0A379MNF5</accession>
<dbReference type="PROSITE" id="PS51161">
    <property type="entry name" value="ATP_CONE"/>
    <property type="match status" value="1"/>
</dbReference>
<dbReference type="GO" id="GO:0006260">
    <property type="term" value="P:DNA replication"/>
    <property type="evidence" value="ECO:0007669"/>
    <property type="project" value="InterPro"/>
</dbReference>
<dbReference type="InterPro" id="IPR005144">
    <property type="entry name" value="ATP-cone_dom"/>
</dbReference>
<dbReference type="NCBIfam" id="TIGR02487">
    <property type="entry name" value="NrdD"/>
    <property type="match status" value="1"/>
</dbReference>
<dbReference type="OrthoDB" id="9804622at2"/>
<dbReference type="GO" id="GO:0009265">
    <property type="term" value="P:2'-deoxyribonucleotide biosynthetic process"/>
    <property type="evidence" value="ECO:0007669"/>
    <property type="project" value="TreeGrafter"/>
</dbReference>
<evidence type="ECO:0000256" key="3">
    <source>
        <dbReference type="PROSITE-ProRule" id="PRU00492"/>
    </source>
</evidence>